<keyword evidence="1" id="KW-0472">Membrane</keyword>
<evidence type="ECO:0000313" key="3">
    <source>
        <dbReference type="EMBL" id="GDY79358.1"/>
    </source>
</evidence>
<dbReference type="STRING" id="33903.AQJ43_29395"/>
<evidence type="ECO:0000313" key="5">
    <source>
        <dbReference type="Proteomes" id="UP000302139"/>
    </source>
</evidence>
<dbReference type="Proteomes" id="UP000299211">
    <property type="component" value="Unassembled WGS sequence"/>
</dbReference>
<feature type="transmembrane region" description="Helical" evidence="1">
    <location>
        <begin position="147"/>
        <end position="170"/>
    </location>
</feature>
<dbReference type="OMA" id="ASEWIKA"/>
<dbReference type="EMBL" id="BJHX01000002">
    <property type="protein sequence ID" value="GDY69112.1"/>
    <property type="molecule type" value="Genomic_DNA"/>
</dbReference>
<comment type="caution">
    <text evidence="2">The sequence shown here is derived from an EMBL/GenBank/DDBJ whole genome shotgun (WGS) entry which is preliminary data.</text>
</comment>
<dbReference type="AlphaFoldDB" id="A0A4D4MB27"/>
<sequence length="257" mass="26450">MTSNSPRAVLAAEWIKVWTVRSTSFTLLLAFVLSTGLGTVVAFSWRGHIERVVNFSPLFAGLYGVTLGQLALVVFGVLLVGSEYSSGSIRTSLSAVPRRGLLYGGKVLAGTLAALAGSTVTVIVTFAGAQAALGPYGITLTAHGVPAAVVGAIVYLTLICTLSMGIAAIVRSSAISLGVLLPLLFLGSQGLGNVPALKPVLQYLPDQAGLELMRIAGPPGDGRFGPDYGPSTALVILLAWTAAALTGGYLVLRRRDA</sequence>
<feature type="transmembrane region" description="Helical" evidence="1">
    <location>
        <begin position="233"/>
        <end position="252"/>
    </location>
</feature>
<feature type="transmembrane region" description="Helical" evidence="1">
    <location>
        <begin position="177"/>
        <end position="197"/>
    </location>
</feature>
<evidence type="ECO:0000313" key="4">
    <source>
        <dbReference type="Proteomes" id="UP000299211"/>
    </source>
</evidence>
<reference evidence="2 5" key="2">
    <citation type="submission" date="2019-04" db="EMBL/GenBank/DDBJ databases">
        <title>Draft genome sequences of Streptomyces avermitilis NBRC 14893.</title>
        <authorList>
            <person name="Komaki H."/>
            <person name="Tamura T."/>
            <person name="Hosoyama A."/>
        </authorList>
    </citation>
    <scope>NUCLEOTIDE SEQUENCE [LARGE SCALE GENOMIC DNA]</scope>
    <source>
        <strain evidence="2 5">NBRC 14893</strain>
    </source>
</reference>
<dbReference type="Pfam" id="PF12679">
    <property type="entry name" value="ABC2_membrane_2"/>
    <property type="match status" value="1"/>
</dbReference>
<feature type="transmembrane region" description="Helical" evidence="1">
    <location>
        <begin position="25"/>
        <end position="45"/>
    </location>
</feature>
<gene>
    <name evidence="2" type="ORF">SAV14893_085050</name>
    <name evidence="3" type="ORF">SAV31267_088430</name>
</gene>
<organism evidence="2 5">
    <name type="scientific">Streptomyces avermitilis</name>
    <dbReference type="NCBI Taxonomy" id="33903"/>
    <lineage>
        <taxon>Bacteria</taxon>
        <taxon>Bacillati</taxon>
        <taxon>Actinomycetota</taxon>
        <taxon>Actinomycetes</taxon>
        <taxon>Kitasatosporales</taxon>
        <taxon>Streptomycetaceae</taxon>
        <taxon>Streptomyces</taxon>
    </lineage>
</organism>
<feature type="transmembrane region" description="Helical" evidence="1">
    <location>
        <begin position="101"/>
        <end position="127"/>
    </location>
</feature>
<dbReference type="GeneID" id="41538047"/>
<proteinExistence type="predicted"/>
<accession>A0A4D4MB27</accession>
<dbReference type="GO" id="GO:0140359">
    <property type="term" value="F:ABC-type transporter activity"/>
    <property type="evidence" value="ECO:0007669"/>
    <property type="project" value="InterPro"/>
</dbReference>
<evidence type="ECO:0000256" key="1">
    <source>
        <dbReference type="SAM" id="Phobius"/>
    </source>
</evidence>
<dbReference type="GO" id="GO:0005886">
    <property type="term" value="C:plasma membrane"/>
    <property type="evidence" value="ECO:0007669"/>
    <property type="project" value="UniProtKB-SubCell"/>
</dbReference>
<protein>
    <submittedName>
        <fullName evidence="2">ABC transporter</fullName>
    </submittedName>
</protein>
<reference evidence="3 4" key="1">
    <citation type="submission" date="2019-04" db="EMBL/GenBank/DDBJ databases">
        <title>Draft genome sequences of Streptomyces avermitilis ATCC 31267.</title>
        <authorList>
            <person name="Komaki H."/>
            <person name="Tamura T."/>
            <person name="Hosoyama A."/>
        </authorList>
    </citation>
    <scope>NUCLEOTIDE SEQUENCE [LARGE SCALE GENOMIC DNA]</scope>
    <source>
        <strain evidence="3 4">ATCC 31267</strain>
    </source>
</reference>
<keyword evidence="1" id="KW-0812">Transmembrane</keyword>
<keyword evidence="1" id="KW-1133">Transmembrane helix</keyword>
<evidence type="ECO:0000313" key="2">
    <source>
        <dbReference type="EMBL" id="GDY69112.1"/>
    </source>
</evidence>
<dbReference type="Proteomes" id="UP000302139">
    <property type="component" value="Unassembled WGS sequence"/>
</dbReference>
<name>A0A4D4MB27_STRAX</name>
<dbReference type="RefSeq" id="WP_010982372.1">
    <property type="nucleotide sequence ID" value="NZ_BAABTN010000097.1"/>
</dbReference>
<feature type="transmembrane region" description="Helical" evidence="1">
    <location>
        <begin position="57"/>
        <end position="80"/>
    </location>
</feature>
<dbReference type="EMBL" id="BJHY01000002">
    <property type="protein sequence ID" value="GDY79358.1"/>
    <property type="molecule type" value="Genomic_DNA"/>
</dbReference>